<dbReference type="RefSeq" id="XP_070898531.1">
    <property type="nucleotide sequence ID" value="XM_071040285.1"/>
</dbReference>
<accession>A0ABR4KA15</accession>
<dbReference type="InterPro" id="IPR053137">
    <property type="entry name" value="NLR-like"/>
</dbReference>
<evidence type="ECO:0000313" key="1">
    <source>
        <dbReference type="EMBL" id="KAL2848996.1"/>
    </source>
</evidence>
<dbReference type="PANTHER" id="PTHR46082:SF11">
    <property type="entry name" value="AAA+ ATPASE DOMAIN-CONTAINING PROTEIN-RELATED"/>
    <property type="match status" value="1"/>
</dbReference>
<comment type="caution">
    <text evidence="1">The sequence shown here is derived from an EMBL/GenBank/DDBJ whole genome shotgun (WGS) entry which is preliminary data.</text>
</comment>
<proteinExistence type="predicted"/>
<keyword evidence="2" id="KW-1185">Reference proteome</keyword>
<sequence>MPSNDEFTVSWICTSDLELSFAVAALDETYHTPSNTVQYAHTNGYILGRIGTLNVVVLDLQRFADVVGPNIQRNFPFIKFGLIAGPGSGIPQEDYDMRLGDVVVSCPSTETGVGAIIQFKEECTTQGLRFTSGRCVNHPHMAVLSAMVAVETTARLKGLKIPHYTPLQREPYDVLYEPTNDENPEHDREYNLCEHIKGAMRQETGRVLGPKIHTGPVACLGSLLDDAAKRDEMKERFGIIGVKQGAKGMAGMVAVGFPMTVICGIADYADSPSLTNEHFRGYAAAAAAGYAKELLNCIRDV</sequence>
<dbReference type="EMBL" id="JBFXLR010000024">
    <property type="protein sequence ID" value="KAL2848996.1"/>
    <property type="molecule type" value="Genomic_DNA"/>
</dbReference>
<evidence type="ECO:0000313" key="2">
    <source>
        <dbReference type="Proteomes" id="UP001610444"/>
    </source>
</evidence>
<evidence type="ECO:0008006" key="3">
    <source>
        <dbReference type="Google" id="ProtNLM"/>
    </source>
</evidence>
<dbReference type="InterPro" id="IPR035994">
    <property type="entry name" value="Nucleoside_phosphorylase_sf"/>
</dbReference>
<dbReference type="PANTHER" id="PTHR46082">
    <property type="entry name" value="ATP/GTP-BINDING PROTEIN-RELATED"/>
    <property type="match status" value="1"/>
</dbReference>
<dbReference type="Proteomes" id="UP001610444">
    <property type="component" value="Unassembled WGS sequence"/>
</dbReference>
<reference evidence="1 2" key="1">
    <citation type="submission" date="2024-07" db="EMBL/GenBank/DDBJ databases">
        <title>Section-level genome sequencing and comparative genomics of Aspergillus sections Usti and Cavernicolus.</title>
        <authorList>
            <consortium name="Lawrence Berkeley National Laboratory"/>
            <person name="Nybo J.L."/>
            <person name="Vesth T.C."/>
            <person name="Theobald S."/>
            <person name="Frisvad J.C."/>
            <person name="Larsen T.O."/>
            <person name="Kjaerboelling I."/>
            <person name="Rothschild-Mancinelli K."/>
            <person name="Lyhne E.K."/>
            <person name="Kogle M.E."/>
            <person name="Barry K."/>
            <person name="Clum A."/>
            <person name="Na H."/>
            <person name="Ledsgaard L."/>
            <person name="Lin J."/>
            <person name="Lipzen A."/>
            <person name="Kuo A."/>
            <person name="Riley R."/>
            <person name="Mondo S."/>
            <person name="LaButti K."/>
            <person name="Haridas S."/>
            <person name="Pangalinan J."/>
            <person name="Salamov A.A."/>
            <person name="Simmons B.A."/>
            <person name="Magnuson J.K."/>
            <person name="Chen J."/>
            <person name="Drula E."/>
            <person name="Henrissat B."/>
            <person name="Wiebenga A."/>
            <person name="Lubbers R.J."/>
            <person name="Gomes A.C."/>
            <person name="Macurrencykelacurrency M.R."/>
            <person name="Stajich J."/>
            <person name="Grigoriev I.V."/>
            <person name="Mortensen U.H."/>
            <person name="De vries R.P."/>
            <person name="Baker S.E."/>
            <person name="Andersen M.R."/>
        </authorList>
    </citation>
    <scope>NUCLEOTIDE SEQUENCE [LARGE SCALE GENOMIC DNA]</scope>
    <source>
        <strain evidence="1 2">CBS 756.74</strain>
    </source>
</reference>
<organism evidence="1 2">
    <name type="scientific">Aspergillus pseudodeflectus</name>
    <dbReference type="NCBI Taxonomy" id="176178"/>
    <lineage>
        <taxon>Eukaryota</taxon>
        <taxon>Fungi</taxon>
        <taxon>Dikarya</taxon>
        <taxon>Ascomycota</taxon>
        <taxon>Pezizomycotina</taxon>
        <taxon>Eurotiomycetes</taxon>
        <taxon>Eurotiomycetidae</taxon>
        <taxon>Eurotiales</taxon>
        <taxon>Aspergillaceae</taxon>
        <taxon>Aspergillus</taxon>
        <taxon>Aspergillus subgen. Nidulantes</taxon>
    </lineage>
</organism>
<protein>
    <recommendedName>
        <fullName evidence="3">Nucleoside phosphorylase domain-containing protein</fullName>
    </recommendedName>
</protein>
<dbReference type="GeneID" id="98155449"/>
<dbReference type="SUPFAM" id="SSF53167">
    <property type="entry name" value="Purine and uridine phosphorylases"/>
    <property type="match status" value="1"/>
</dbReference>
<dbReference type="Gene3D" id="3.40.50.1580">
    <property type="entry name" value="Nucleoside phosphorylase domain"/>
    <property type="match status" value="1"/>
</dbReference>
<name>A0ABR4KA15_9EURO</name>
<gene>
    <name evidence="1" type="ORF">BJX68DRAFT_238085</name>
</gene>